<dbReference type="PANTHER" id="PTHR24567:SF74">
    <property type="entry name" value="HTH-TYPE TRANSCRIPTIONAL REGULATOR ARCR"/>
    <property type="match status" value="1"/>
</dbReference>
<dbReference type="CDD" id="cd00038">
    <property type="entry name" value="CAP_ED"/>
    <property type="match status" value="1"/>
</dbReference>
<evidence type="ECO:0000259" key="1">
    <source>
        <dbReference type="PROSITE" id="PS50042"/>
    </source>
</evidence>
<dbReference type="InterPro" id="IPR050397">
    <property type="entry name" value="Env_Response_Regulators"/>
</dbReference>
<reference evidence="2 3" key="1">
    <citation type="submission" date="2019-07" db="EMBL/GenBank/DDBJ databases">
        <title>Genomic Encyclopedia of Type Strains, Phase IV (KMG-IV): sequencing the most valuable type-strain genomes for metagenomic binning, comparative biology and taxonomic classification.</title>
        <authorList>
            <person name="Goeker M."/>
        </authorList>
    </citation>
    <scope>NUCLEOTIDE SEQUENCE [LARGE SCALE GENOMIC DNA]</scope>
    <source>
        <strain evidence="2 3">SS015</strain>
    </source>
</reference>
<dbReference type="InterPro" id="IPR000595">
    <property type="entry name" value="cNMP-bd_dom"/>
</dbReference>
<proteinExistence type="predicted"/>
<organism evidence="2 3">
    <name type="scientific">Geothermobacter ehrlichii</name>
    <dbReference type="NCBI Taxonomy" id="213224"/>
    <lineage>
        <taxon>Bacteria</taxon>
        <taxon>Pseudomonadati</taxon>
        <taxon>Thermodesulfobacteriota</taxon>
        <taxon>Desulfuromonadia</taxon>
        <taxon>Desulfuromonadales</taxon>
        <taxon>Geothermobacteraceae</taxon>
        <taxon>Geothermobacter</taxon>
    </lineage>
</organism>
<dbReference type="OrthoDB" id="9784809at2"/>
<dbReference type="SMART" id="SM00100">
    <property type="entry name" value="cNMP"/>
    <property type="match status" value="1"/>
</dbReference>
<dbReference type="PROSITE" id="PS50042">
    <property type="entry name" value="CNMP_BINDING_3"/>
    <property type="match status" value="1"/>
</dbReference>
<dbReference type="PROSITE" id="PS00889">
    <property type="entry name" value="CNMP_BINDING_2"/>
    <property type="match status" value="1"/>
</dbReference>
<dbReference type="GO" id="GO:0005829">
    <property type="term" value="C:cytosol"/>
    <property type="evidence" value="ECO:0007669"/>
    <property type="project" value="TreeGrafter"/>
</dbReference>
<dbReference type="AlphaFoldDB" id="A0A5D3WN96"/>
<sequence>MVDLAALKNSHLFRDMTPEDLVKLATVFEEKEMAEGATIFIEHMPGEMLYLIREGTVRISKMLAEGQEKTLVILGPEDVFGEMAILDGAPRSATARAAEKARLLCIKKADFERICDQDPRLGMKLMRNIIRVFSQRIRENNDEFRDMLVWSLGKKKS</sequence>
<dbReference type="Proteomes" id="UP000324159">
    <property type="component" value="Unassembled WGS sequence"/>
</dbReference>
<dbReference type="InterPro" id="IPR014710">
    <property type="entry name" value="RmlC-like_jellyroll"/>
</dbReference>
<dbReference type="EMBL" id="VNIB01000001">
    <property type="protein sequence ID" value="TYP00331.1"/>
    <property type="molecule type" value="Genomic_DNA"/>
</dbReference>
<comment type="caution">
    <text evidence="2">The sequence shown here is derived from an EMBL/GenBank/DDBJ whole genome shotgun (WGS) entry which is preliminary data.</text>
</comment>
<dbReference type="GO" id="GO:0003700">
    <property type="term" value="F:DNA-binding transcription factor activity"/>
    <property type="evidence" value="ECO:0007669"/>
    <property type="project" value="TreeGrafter"/>
</dbReference>
<dbReference type="RefSeq" id="WP_148894522.1">
    <property type="nucleotide sequence ID" value="NZ_VNIB01000001.1"/>
</dbReference>
<evidence type="ECO:0000313" key="3">
    <source>
        <dbReference type="Proteomes" id="UP000324159"/>
    </source>
</evidence>
<accession>A0A5D3WN96</accession>
<protein>
    <submittedName>
        <fullName evidence="2">Cyclic nucleotide-binding protein</fullName>
    </submittedName>
</protein>
<dbReference type="Pfam" id="PF00027">
    <property type="entry name" value="cNMP_binding"/>
    <property type="match status" value="1"/>
</dbReference>
<dbReference type="InterPro" id="IPR018488">
    <property type="entry name" value="cNMP-bd_CS"/>
</dbReference>
<feature type="domain" description="Cyclic nucleotide-binding" evidence="1">
    <location>
        <begin position="12"/>
        <end position="132"/>
    </location>
</feature>
<evidence type="ECO:0000313" key="2">
    <source>
        <dbReference type="EMBL" id="TYP00331.1"/>
    </source>
</evidence>
<gene>
    <name evidence="2" type="ORF">EDC39_101498</name>
</gene>
<keyword evidence="3" id="KW-1185">Reference proteome</keyword>
<dbReference type="SUPFAM" id="SSF51206">
    <property type="entry name" value="cAMP-binding domain-like"/>
    <property type="match status" value="1"/>
</dbReference>
<name>A0A5D3WN96_9BACT</name>
<dbReference type="Gene3D" id="2.60.120.10">
    <property type="entry name" value="Jelly Rolls"/>
    <property type="match status" value="1"/>
</dbReference>
<dbReference type="InterPro" id="IPR018490">
    <property type="entry name" value="cNMP-bd_dom_sf"/>
</dbReference>
<dbReference type="PANTHER" id="PTHR24567">
    <property type="entry name" value="CRP FAMILY TRANSCRIPTIONAL REGULATORY PROTEIN"/>
    <property type="match status" value="1"/>
</dbReference>